<dbReference type="InterPro" id="IPR045243">
    <property type="entry name" value="Rna14-like"/>
</dbReference>
<dbReference type="InterPro" id="IPR011990">
    <property type="entry name" value="TPR-like_helical_dom_sf"/>
</dbReference>
<name>A0A2U1JEQ6_SMIAN</name>
<evidence type="ECO:0000313" key="6">
    <source>
        <dbReference type="EMBL" id="PWA03494.1"/>
    </source>
</evidence>
<feature type="domain" description="Suppressor of forked" evidence="5">
    <location>
        <begin position="78"/>
        <end position="440"/>
    </location>
</feature>
<dbReference type="GO" id="GO:0003729">
    <property type="term" value="F:mRNA binding"/>
    <property type="evidence" value="ECO:0007669"/>
    <property type="project" value="TreeGrafter"/>
</dbReference>
<evidence type="ECO:0000256" key="1">
    <source>
        <dbReference type="ARBA" id="ARBA00004123"/>
    </source>
</evidence>
<comment type="subcellular location">
    <subcellularLocation>
        <location evidence="1">Nucleus</location>
    </subcellularLocation>
</comment>
<dbReference type="PANTHER" id="PTHR19980:SF0">
    <property type="entry name" value="CLEAVAGE STIMULATION FACTOR SUBUNIT 3"/>
    <property type="match status" value="1"/>
</dbReference>
<reference evidence="6 7" key="1">
    <citation type="journal article" date="2018" name="MBio">
        <title>Comparative Genomics Reveals the Core Gene Toolbox for the Fungus-Insect Symbiosis.</title>
        <authorList>
            <person name="Wang Y."/>
            <person name="Stata M."/>
            <person name="Wang W."/>
            <person name="Stajich J.E."/>
            <person name="White M.M."/>
            <person name="Moncalvo J.M."/>
        </authorList>
    </citation>
    <scope>NUCLEOTIDE SEQUENCE [LARGE SCALE GENOMIC DNA]</scope>
    <source>
        <strain evidence="6 7">AUS-126-30</strain>
    </source>
</reference>
<feature type="compositionally biased region" description="Low complexity" evidence="4">
    <location>
        <begin position="851"/>
        <end position="863"/>
    </location>
</feature>
<dbReference type="GO" id="GO:0005634">
    <property type="term" value="C:nucleus"/>
    <property type="evidence" value="ECO:0007669"/>
    <property type="project" value="UniProtKB-SubCell"/>
</dbReference>
<evidence type="ECO:0000256" key="4">
    <source>
        <dbReference type="SAM" id="MobiDB-lite"/>
    </source>
</evidence>
<keyword evidence="2" id="KW-0677">Repeat</keyword>
<evidence type="ECO:0000259" key="5">
    <source>
        <dbReference type="Pfam" id="PF05843"/>
    </source>
</evidence>
<feature type="region of interest" description="Disordered" evidence="4">
    <location>
        <begin position="568"/>
        <end position="595"/>
    </location>
</feature>
<keyword evidence="7" id="KW-1185">Reference proteome</keyword>
<gene>
    <name evidence="6" type="ORF">BB558_000339</name>
</gene>
<dbReference type="InterPro" id="IPR008847">
    <property type="entry name" value="Suf"/>
</dbReference>
<dbReference type="SMART" id="SM00386">
    <property type="entry name" value="HAT"/>
    <property type="match status" value="4"/>
</dbReference>
<feature type="compositionally biased region" description="Polar residues" evidence="4">
    <location>
        <begin position="800"/>
        <end position="812"/>
    </location>
</feature>
<dbReference type="AlphaFoldDB" id="A0A2U1JEQ6"/>
<dbReference type="GO" id="GO:0031124">
    <property type="term" value="P:mRNA 3'-end processing"/>
    <property type="evidence" value="ECO:0007669"/>
    <property type="project" value="InterPro"/>
</dbReference>
<dbReference type="InterPro" id="IPR003107">
    <property type="entry name" value="HAT"/>
</dbReference>
<evidence type="ECO:0000313" key="7">
    <source>
        <dbReference type="Proteomes" id="UP000245591"/>
    </source>
</evidence>
<dbReference type="PANTHER" id="PTHR19980">
    <property type="entry name" value="RNA CLEAVAGE STIMULATION FACTOR"/>
    <property type="match status" value="1"/>
</dbReference>
<keyword evidence="3" id="KW-0539">Nucleus</keyword>
<dbReference type="SUPFAM" id="SSF48452">
    <property type="entry name" value="TPR-like"/>
    <property type="match status" value="1"/>
</dbReference>
<sequence length="863" mass="97214">MNQEYAPQYSDSKEISTNLEMKKVYRNKTIEAFEAKIIENEFNVDAWLGLLSNVISLRDTEYTRSTFERFLEKNPTSAIRIPIKEIENIWKDFDQFENSLNKLTAKKSLGDLSGTYMTARSTLRESQKYIDVIQTNQPPHGIPVPISWTEKEFNYLNAWKRYIKWESSNPQKLESEKELEHRIVHIYQQATLALRFYPEICKLQDQESLALVSDENMLTDLVSALGMEIDSDFFSGSSKGASADENKSQLLLHKRRKLEKLKQKIETESKDGLLVERGLHTQVWVAYLRFSMRTGGIDAARATFKSARTGPVENLTFHIFVASAMIEYHVTKNTTIAGRIFELGLKHFGSEPKFVLEYMNYLINTNDSNNSRALFERVITQKNADWSLLWNIFLNYEYQYGDLRSVYSLDTRCVNAFENESLVNRLISRYRFLDLNPMESSCFGSSKSRAGPGFFFGISGGTNTPSTLVGSDRYMESNLIGQDSNNNDDNADGRIKHGEISADREAAVMNAEEAAKVKLGSIRNRKFLTKDVLLSSILIDKSDSNVVKPNFSLWGTYKPVVINNPNAPWNNNTSFNPESGGANSGEYNDGNQNERENYQENKGFHEHSGRNDFQSGGDDHNLNQILSRGDVLSFLYLKVNKLPNNLIPTLDTDALLTAVVNNPNIRNPQTESELIPSVMKSGLRNTHGSGQNIQHNAGMNQLPGNQGYPGSSFIGNTSGSFGNGGLEAARGVEIFNSGIQQTQGFIGHRDYTNQQRNQTFQSQNVLDKLEAYKKKHSQLKPSVDNATKSRNIAGARHQPYSFSSYSAHSNPGTLKKPGVRLTKNVSGLNQQQTTPLKKKIKTPLTEDVGNKKPQQQSQSKKST</sequence>
<feature type="region of interest" description="Disordered" evidence="4">
    <location>
        <begin position="800"/>
        <end position="819"/>
    </location>
</feature>
<feature type="compositionally biased region" description="Low complexity" evidence="4">
    <location>
        <begin position="568"/>
        <end position="577"/>
    </location>
</feature>
<dbReference type="Pfam" id="PF05843">
    <property type="entry name" value="Suf"/>
    <property type="match status" value="1"/>
</dbReference>
<protein>
    <recommendedName>
        <fullName evidence="5">Suppressor of forked domain-containing protein</fullName>
    </recommendedName>
</protein>
<dbReference type="Proteomes" id="UP000245591">
    <property type="component" value="Unassembled WGS sequence"/>
</dbReference>
<proteinExistence type="predicted"/>
<dbReference type="Gene3D" id="1.25.40.1040">
    <property type="match status" value="1"/>
</dbReference>
<dbReference type="EMBL" id="MBFU01000013">
    <property type="protein sequence ID" value="PWA03494.1"/>
    <property type="molecule type" value="Genomic_DNA"/>
</dbReference>
<organism evidence="6 7">
    <name type="scientific">Smittium angustum</name>
    <dbReference type="NCBI Taxonomy" id="133377"/>
    <lineage>
        <taxon>Eukaryota</taxon>
        <taxon>Fungi</taxon>
        <taxon>Fungi incertae sedis</taxon>
        <taxon>Zoopagomycota</taxon>
        <taxon>Kickxellomycotina</taxon>
        <taxon>Harpellomycetes</taxon>
        <taxon>Harpellales</taxon>
        <taxon>Legeriomycetaceae</taxon>
        <taxon>Smittium</taxon>
    </lineage>
</organism>
<accession>A0A2U1JEQ6</accession>
<comment type="caution">
    <text evidence="6">The sequence shown here is derived from an EMBL/GenBank/DDBJ whole genome shotgun (WGS) entry which is preliminary data.</text>
</comment>
<evidence type="ECO:0000256" key="2">
    <source>
        <dbReference type="ARBA" id="ARBA00022737"/>
    </source>
</evidence>
<feature type="region of interest" description="Disordered" evidence="4">
    <location>
        <begin position="824"/>
        <end position="863"/>
    </location>
</feature>
<evidence type="ECO:0000256" key="3">
    <source>
        <dbReference type="ARBA" id="ARBA00023242"/>
    </source>
</evidence>